<comment type="catalytic activity">
    <reaction evidence="12">
        <text>FMN + ATP + H(+) = FAD + diphosphate</text>
        <dbReference type="Rhea" id="RHEA:17237"/>
        <dbReference type="ChEBI" id="CHEBI:15378"/>
        <dbReference type="ChEBI" id="CHEBI:30616"/>
        <dbReference type="ChEBI" id="CHEBI:33019"/>
        <dbReference type="ChEBI" id="CHEBI:57692"/>
        <dbReference type="ChEBI" id="CHEBI:58210"/>
        <dbReference type="EC" id="2.7.7.2"/>
    </reaction>
</comment>
<dbReference type="EMBL" id="KZ992519">
    <property type="protein sequence ID" value="RKP09371.1"/>
    <property type="molecule type" value="Genomic_DNA"/>
</dbReference>
<evidence type="ECO:0000256" key="13">
    <source>
        <dbReference type="SAM" id="MobiDB-lite"/>
    </source>
</evidence>
<evidence type="ECO:0000256" key="8">
    <source>
        <dbReference type="ARBA" id="ARBA00022827"/>
    </source>
</evidence>
<keyword evidence="9" id="KW-0067">ATP-binding</keyword>
<accession>A0A4P9XUW2</accession>
<evidence type="ECO:0000256" key="1">
    <source>
        <dbReference type="ARBA" id="ARBA00004726"/>
    </source>
</evidence>
<dbReference type="CDD" id="cd23948">
    <property type="entry name" value="FAD_synthase"/>
    <property type="match status" value="1"/>
</dbReference>
<evidence type="ECO:0000256" key="5">
    <source>
        <dbReference type="ARBA" id="ARBA00022679"/>
    </source>
</evidence>
<proteinExistence type="predicted"/>
<keyword evidence="6" id="KW-0548">Nucleotidyltransferase</keyword>
<evidence type="ECO:0000256" key="3">
    <source>
        <dbReference type="ARBA" id="ARBA00022630"/>
    </source>
</evidence>
<keyword evidence="4" id="KW-0288">FMN</keyword>
<evidence type="ECO:0000313" key="15">
    <source>
        <dbReference type="EMBL" id="RKP09371.1"/>
    </source>
</evidence>
<evidence type="ECO:0000256" key="9">
    <source>
        <dbReference type="ARBA" id="ARBA00022840"/>
    </source>
</evidence>
<keyword evidence="5" id="KW-0808">Transferase</keyword>
<evidence type="ECO:0000256" key="11">
    <source>
        <dbReference type="ARBA" id="ARBA00031871"/>
    </source>
</evidence>
<comment type="pathway">
    <text evidence="1">Cofactor biosynthesis; FAD biosynthesis; FAD from FMN: step 1/1.</text>
</comment>
<keyword evidence="8" id="KW-0274">FAD</keyword>
<dbReference type="EC" id="2.7.7.2" evidence="2"/>
<evidence type="ECO:0000256" key="7">
    <source>
        <dbReference type="ARBA" id="ARBA00022741"/>
    </source>
</evidence>
<evidence type="ECO:0000256" key="10">
    <source>
        <dbReference type="ARBA" id="ARBA00031145"/>
    </source>
</evidence>
<feature type="region of interest" description="Disordered" evidence="13">
    <location>
        <begin position="1"/>
        <end position="23"/>
    </location>
</feature>
<dbReference type="PANTHER" id="PTHR23293:SF9">
    <property type="entry name" value="FAD SYNTHASE"/>
    <property type="match status" value="1"/>
</dbReference>
<dbReference type="GO" id="GO:0003919">
    <property type="term" value="F:FMN adenylyltransferase activity"/>
    <property type="evidence" value="ECO:0007669"/>
    <property type="project" value="UniProtKB-EC"/>
</dbReference>
<reference evidence="16" key="1">
    <citation type="journal article" date="2018" name="Nat. Microbiol.">
        <title>Leveraging single-cell genomics to expand the fungal tree of life.</title>
        <authorList>
            <person name="Ahrendt S.R."/>
            <person name="Quandt C.A."/>
            <person name="Ciobanu D."/>
            <person name="Clum A."/>
            <person name="Salamov A."/>
            <person name="Andreopoulos B."/>
            <person name="Cheng J.F."/>
            <person name="Woyke T."/>
            <person name="Pelin A."/>
            <person name="Henrissat B."/>
            <person name="Reynolds N.K."/>
            <person name="Benny G.L."/>
            <person name="Smith M.E."/>
            <person name="James T.Y."/>
            <person name="Grigoriev I.V."/>
        </authorList>
    </citation>
    <scope>NUCLEOTIDE SEQUENCE [LARGE SCALE GENOMIC DNA]</scope>
    <source>
        <strain evidence="16">RSA 1356</strain>
    </source>
</reference>
<dbReference type="GO" id="GO:0005524">
    <property type="term" value="F:ATP binding"/>
    <property type="evidence" value="ECO:0007669"/>
    <property type="project" value="UniProtKB-KW"/>
</dbReference>
<name>A0A4P9XUW2_9FUNG</name>
<dbReference type="InterPro" id="IPR014729">
    <property type="entry name" value="Rossmann-like_a/b/a_fold"/>
</dbReference>
<keyword evidence="7" id="KW-0547">Nucleotide-binding</keyword>
<evidence type="ECO:0000256" key="4">
    <source>
        <dbReference type="ARBA" id="ARBA00022643"/>
    </source>
</evidence>
<dbReference type="OrthoDB" id="270728at2759"/>
<sequence>MSPERMPPEATAASDVTEQPYSSGDLRAVRLSEVEQAVYRFAETSTAKQNGHPGLATKVRAALDVIEEAIARYGIEGLALSFNGGKDCTVLLHLWTAAVVRFQRTAHAAPAVAEPPEGSGLELLQGARVPAIYVGAYDPFPEVNVFTEHCSRAFGVVLHHENGPMRAGLERFMAACPAVRAVLVGIRRTDPFAASLEAFQATDPGWPSFMRVHPILDWDYCDIWAYLHEFSVPYCSLYDQGYTSLGGVHNTRPNPALCIASDGGKSAYRPAWMLTDGSRERDGRS</sequence>
<evidence type="ECO:0000256" key="12">
    <source>
        <dbReference type="ARBA" id="ARBA00049494"/>
    </source>
</evidence>
<dbReference type="InterPro" id="IPR002500">
    <property type="entry name" value="PAPS_reduct_dom"/>
</dbReference>
<dbReference type="Proteomes" id="UP000271241">
    <property type="component" value="Unassembled WGS sequence"/>
</dbReference>
<dbReference type="AlphaFoldDB" id="A0A4P9XUW2"/>
<evidence type="ECO:0000259" key="14">
    <source>
        <dbReference type="Pfam" id="PF01507"/>
    </source>
</evidence>
<dbReference type="SUPFAM" id="SSF52402">
    <property type="entry name" value="Adenine nucleotide alpha hydrolases-like"/>
    <property type="match status" value="1"/>
</dbReference>
<evidence type="ECO:0000313" key="16">
    <source>
        <dbReference type="Proteomes" id="UP000271241"/>
    </source>
</evidence>
<dbReference type="STRING" id="78915.A0A4P9XUW2"/>
<keyword evidence="3" id="KW-0285">Flavoprotein</keyword>
<dbReference type="GO" id="GO:0006747">
    <property type="term" value="P:FAD biosynthetic process"/>
    <property type="evidence" value="ECO:0007669"/>
    <property type="project" value="TreeGrafter"/>
</dbReference>
<feature type="domain" description="Phosphoadenosine phosphosulphate reductase" evidence="14">
    <location>
        <begin position="179"/>
        <end position="253"/>
    </location>
</feature>
<dbReference type="Pfam" id="PF01507">
    <property type="entry name" value="PAPS_reduct"/>
    <property type="match status" value="1"/>
</dbReference>
<evidence type="ECO:0000256" key="2">
    <source>
        <dbReference type="ARBA" id="ARBA00012393"/>
    </source>
</evidence>
<protein>
    <recommendedName>
        <fullName evidence="2">FAD synthase</fullName>
        <ecNumber evidence="2">2.7.7.2</ecNumber>
    </recommendedName>
    <alternativeName>
        <fullName evidence="10">FAD pyrophosphorylase</fullName>
    </alternativeName>
    <alternativeName>
        <fullName evidence="11">FMN adenylyltransferase</fullName>
    </alternativeName>
</protein>
<dbReference type="Gene3D" id="3.40.50.620">
    <property type="entry name" value="HUPs"/>
    <property type="match status" value="1"/>
</dbReference>
<dbReference type="PANTHER" id="PTHR23293">
    <property type="entry name" value="FAD SYNTHETASE-RELATED FMN ADENYLYLTRANSFERASE"/>
    <property type="match status" value="1"/>
</dbReference>
<keyword evidence="16" id="KW-1185">Reference proteome</keyword>
<organism evidence="15 16">
    <name type="scientific">Thamnocephalis sphaerospora</name>
    <dbReference type="NCBI Taxonomy" id="78915"/>
    <lineage>
        <taxon>Eukaryota</taxon>
        <taxon>Fungi</taxon>
        <taxon>Fungi incertae sedis</taxon>
        <taxon>Zoopagomycota</taxon>
        <taxon>Zoopagomycotina</taxon>
        <taxon>Zoopagomycetes</taxon>
        <taxon>Zoopagales</taxon>
        <taxon>Sigmoideomycetaceae</taxon>
        <taxon>Thamnocephalis</taxon>
    </lineage>
</organism>
<gene>
    <name evidence="15" type="ORF">THASP1DRAFT_28846</name>
</gene>
<evidence type="ECO:0000256" key="6">
    <source>
        <dbReference type="ARBA" id="ARBA00022695"/>
    </source>
</evidence>